<name>A0A3N0AW89_9ACTN</name>
<keyword evidence="2" id="KW-1185">Reference proteome</keyword>
<dbReference type="Proteomes" id="UP000269591">
    <property type="component" value="Unassembled WGS sequence"/>
</dbReference>
<sequence length="161" mass="18308">MRAGSVNLGCVICEEEQMERFGEHARLCCAFDMRDPNMAYRALDFEVVARFGECTRSEDGSILHWNYEWDEGYRELVRCRRCGALLIHQHDERHGFGREDDCMDDWLPVESEEEAVEANRSFARGALQSACATRWLMCTNGTCSYRGPAGGIAAPEGRRDS</sequence>
<protein>
    <submittedName>
        <fullName evidence="1">Uncharacterized protein</fullName>
    </submittedName>
</protein>
<organism evidence="1 2">
    <name type="scientific">Slackia equolifaciens</name>
    <dbReference type="NCBI Taxonomy" id="498718"/>
    <lineage>
        <taxon>Bacteria</taxon>
        <taxon>Bacillati</taxon>
        <taxon>Actinomycetota</taxon>
        <taxon>Coriobacteriia</taxon>
        <taxon>Eggerthellales</taxon>
        <taxon>Eggerthellaceae</taxon>
        <taxon>Slackia</taxon>
    </lineage>
</organism>
<evidence type="ECO:0000313" key="1">
    <source>
        <dbReference type="EMBL" id="RNL39143.1"/>
    </source>
</evidence>
<reference evidence="2" key="1">
    <citation type="submission" date="2018-05" db="EMBL/GenBank/DDBJ databases">
        <title>Genome Sequencing of selected type strains of the family Eggerthellaceae.</title>
        <authorList>
            <person name="Danylec N."/>
            <person name="Stoll D.A."/>
            <person name="Doetsch A."/>
            <person name="Huch M."/>
        </authorList>
    </citation>
    <scope>NUCLEOTIDE SEQUENCE [LARGE SCALE GENOMIC DNA]</scope>
    <source>
        <strain evidence="2">DSM 24851</strain>
    </source>
</reference>
<evidence type="ECO:0000313" key="2">
    <source>
        <dbReference type="Proteomes" id="UP000269591"/>
    </source>
</evidence>
<comment type="caution">
    <text evidence="1">The sequence shown here is derived from an EMBL/GenBank/DDBJ whole genome shotgun (WGS) entry which is preliminary data.</text>
</comment>
<dbReference type="AlphaFoldDB" id="A0A3N0AW89"/>
<gene>
    <name evidence="1" type="ORF">DMP06_07635</name>
</gene>
<accession>A0A3N0AW89</accession>
<dbReference type="EMBL" id="QIBX01000013">
    <property type="protein sequence ID" value="RNL39143.1"/>
    <property type="molecule type" value="Genomic_DNA"/>
</dbReference>
<proteinExistence type="predicted"/>